<dbReference type="AlphaFoldDB" id="A0A6M0SDR4"/>
<evidence type="ECO:0000313" key="2">
    <source>
        <dbReference type="EMBL" id="NEZ66629.1"/>
    </source>
</evidence>
<dbReference type="Proteomes" id="UP000473574">
    <property type="component" value="Unassembled WGS sequence"/>
</dbReference>
<feature type="coiled-coil region" evidence="1">
    <location>
        <begin position="49"/>
        <end position="76"/>
    </location>
</feature>
<organism evidence="2 3">
    <name type="scientific">Adonisia turfae CCMR0082</name>
    <dbReference type="NCBI Taxonomy" id="2304604"/>
    <lineage>
        <taxon>Bacteria</taxon>
        <taxon>Bacillati</taxon>
        <taxon>Cyanobacteriota</taxon>
        <taxon>Adonisia</taxon>
        <taxon>Adonisia turfae</taxon>
    </lineage>
</organism>
<accession>A0A6M0SDR4</accession>
<dbReference type="RefSeq" id="WP_163668960.1">
    <property type="nucleotide sequence ID" value="NZ_QZCE01000002.1"/>
</dbReference>
<gene>
    <name evidence="2" type="ORF">D0962_28375</name>
</gene>
<sequence length="119" mass="13721">MSWVAELTKLAKKILHLNRKVDTNAEQIAQLSERLDSLTKFTQRIASAVKEQKRDLSDYQKDINSFQKHNQSEREKLVLQLENALLKLQVSLNGKTPNSLQVTEFDQKRLLADGTKEQD</sequence>
<proteinExistence type="predicted"/>
<name>A0A6M0SDR4_9CYAN</name>
<protein>
    <submittedName>
        <fullName evidence="2">Uncharacterized protein</fullName>
    </submittedName>
</protein>
<comment type="caution">
    <text evidence="2">The sequence shown here is derived from an EMBL/GenBank/DDBJ whole genome shotgun (WGS) entry which is preliminary data.</text>
</comment>
<reference evidence="2 3" key="1">
    <citation type="journal article" date="2020" name="Microb. Ecol.">
        <title>Ecogenomics of the Marine Benthic Filamentous Cyanobacterium Adonisia.</title>
        <authorList>
            <person name="Walter J.M."/>
            <person name="Coutinho F.H."/>
            <person name="Leomil L."/>
            <person name="Hargreaves P.I."/>
            <person name="Campeao M.E."/>
            <person name="Vieira V.V."/>
            <person name="Silva B.S."/>
            <person name="Fistarol G.O."/>
            <person name="Salomon P.S."/>
            <person name="Sawabe T."/>
            <person name="Mino S."/>
            <person name="Hosokawa M."/>
            <person name="Miyashita H."/>
            <person name="Maruyama F."/>
            <person name="van Verk M.C."/>
            <person name="Dutilh B.E."/>
            <person name="Thompson C.C."/>
            <person name="Thompson F.L."/>
        </authorList>
    </citation>
    <scope>NUCLEOTIDE SEQUENCE [LARGE SCALE GENOMIC DNA]</scope>
    <source>
        <strain evidence="2 3">CCMR0082</strain>
    </source>
</reference>
<evidence type="ECO:0000256" key="1">
    <source>
        <dbReference type="SAM" id="Coils"/>
    </source>
</evidence>
<evidence type="ECO:0000313" key="3">
    <source>
        <dbReference type="Proteomes" id="UP000473574"/>
    </source>
</evidence>
<dbReference type="EMBL" id="QZCE01000002">
    <property type="protein sequence ID" value="NEZ66629.1"/>
    <property type="molecule type" value="Genomic_DNA"/>
</dbReference>
<keyword evidence="1" id="KW-0175">Coiled coil</keyword>
<dbReference type="Gene3D" id="1.20.5.340">
    <property type="match status" value="1"/>
</dbReference>